<evidence type="ECO:0000256" key="3">
    <source>
        <dbReference type="PIRSR" id="PIRSR600407-1"/>
    </source>
</evidence>
<evidence type="ECO:0000313" key="8">
    <source>
        <dbReference type="RefSeq" id="XP_022144480.1"/>
    </source>
</evidence>
<dbReference type="Gene3D" id="3.30.420.40">
    <property type="match status" value="1"/>
</dbReference>
<dbReference type="GeneID" id="111014161"/>
<keyword evidence="6" id="KW-0472">Membrane</keyword>
<keyword evidence="6" id="KW-0812">Transmembrane</keyword>
<dbReference type="PROSITE" id="PS01238">
    <property type="entry name" value="GDA1_CD39_NTPASE"/>
    <property type="match status" value="1"/>
</dbReference>
<dbReference type="PANTHER" id="PTHR11782">
    <property type="entry name" value="ADENOSINE/GUANOSINE DIPHOSPHATASE"/>
    <property type="match status" value="1"/>
</dbReference>
<evidence type="ECO:0000313" key="7">
    <source>
        <dbReference type="Proteomes" id="UP000504603"/>
    </source>
</evidence>
<feature type="transmembrane region" description="Helical" evidence="6">
    <location>
        <begin position="47"/>
        <end position="67"/>
    </location>
</feature>
<dbReference type="RefSeq" id="XP_022144480.1">
    <property type="nucleotide sequence ID" value="XM_022288788.1"/>
</dbReference>
<dbReference type="GO" id="GO:0016020">
    <property type="term" value="C:membrane"/>
    <property type="evidence" value="ECO:0007669"/>
    <property type="project" value="TreeGrafter"/>
</dbReference>
<protein>
    <submittedName>
        <fullName evidence="8">Probable apyrase 6</fullName>
    </submittedName>
</protein>
<comment type="similarity">
    <text evidence="1 5">Belongs to the GDA1/CD39 NTPase family.</text>
</comment>
<feature type="active site" description="Proton acceptor" evidence="3">
    <location>
        <position position="201"/>
    </location>
</feature>
<dbReference type="GO" id="GO:0017110">
    <property type="term" value="F:nucleoside diphosphate phosphatase activity"/>
    <property type="evidence" value="ECO:0007669"/>
    <property type="project" value="TreeGrafter"/>
</dbReference>
<reference evidence="8" key="1">
    <citation type="submission" date="2025-08" db="UniProtKB">
        <authorList>
            <consortium name="RefSeq"/>
        </authorList>
    </citation>
    <scope>IDENTIFICATION</scope>
    <source>
        <strain evidence="8">OHB3-1</strain>
    </source>
</reference>
<sequence>MRRLNARKRDDSKIVKMDPTKLQVRPSSRSNLFARNNAKNSSSKSKFWVSASLFLAFTLLVCYLFVLTTNLRSSVKRRYGIVIDGGSTGTRIHVFGYRVDGVFDFREEGSASMRVNPGLSAYAEDPDGAGRSLEELLAYGKNRVPRDQWGITEIRLMATAGLRILEVNVQNQILESCRRVLRSSGFNFRDEWASVITGSDEGTYAWVAANYALGTLGGDPLQTTGIIELGGASAQVTFVSNESVPPEFSRTVKFGSMTYTLYSHSFLHFGQNAAHDSLREALISGEFNSAKTLPSEFPVDPCTPSGYSHIMESEKLSPGIMVERNRYLSTFHSKGNFSQCRSVALRLLQKGKEKCTNENCYVGSIFTPKLRGKFLATENFFYTSKFFGLGSRAFLSDLVVAGEEFCGEDWLKLKKRYKQFNEEDLPRYCFSSAYIVALLHDSLGIALEDQSITAATHVNNMPLDWALGAFILQSTAAIESIVPIESESEQWDWIAAIIGHESPSLLSLIAVSILLLFIAWSVSKWRKPQLKTIYDLEKGRYIVTRVSKC</sequence>
<dbReference type="OrthoDB" id="6372431at2759"/>
<evidence type="ECO:0000256" key="5">
    <source>
        <dbReference type="RuleBase" id="RU003833"/>
    </source>
</evidence>
<evidence type="ECO:0000256" key="1">
    <source>
        <dbReference type="ARBA" id="ARBA00009283"/>
    </source>
</evidence>
<evidence type="ECO:0000256" key="6">
    <source>
        <dbReference type="SAM" id="Phobius"/>
    </source>
</evidence>
<organism evidence="7 8">
    <name type="scientific">Momordica charantia</name>
    <name type="common">Bitter gourd</name>
    <name type="synonym">Balsam pear</name>
    <dbReference type="NCBI Taxonomy" id="3673"/>
    <lineage>
        <taxon>Eukaryota</taxon>
        <taxon>Viridiplantae</taxon>
        <taxon>Streptophyta</taxon>
        <taxon>Embryophyta</taxon>
        <taxon>Tracheophyta</taxon>
        <taxon>Spermatophyta</taxon>
        <taxon>Magnoliopsida</taxon>
        <taxon>eudicotyledons</taxon>
        <taxon>Gunneridae</taxon>
        <taxon>Pentapetalae</taxon>
        <taxon>rosids</taxon>
        <taxon>fabids</taxon>
        <taxon>Cucurbitales</taxon>
        <taxon>Cucurbitaceae</taxon>
        <taxon>Momordiceae</taxon>
        <taxon>Momordica</taxon>
    </lineage>
</organism>
<dbReference type="KEGG" id="mcha:111014161"/>
<gene>
    <name evidence="8" type="primary">LOC111014161</name>
</gene>
<dbReference type="AlphaFoldDB" id="A0A6J1CRQ9"/>
<dbReference type="GO" id="GO:0005524">
    <property type="term" value="F:ATP binding"/>
    <property type="evidence" value="ECO:0007669"/>
    <property type="project" value="UniProtKB-KW"/>
</dbReference>
<keyword evidence="7" id="KW-1185">Reference proteome</keyword>
<feature type="binding site" evidence="4">
    <location>
        <begin position="231"/>
        <end position="235"/>
    </location>
    <ligand>
        <name>ATP</name>
        <dbReference type="ChEBI" id="CHEBI:30616"/>
    </ligand>
</feature>
<dbReference type="PANTHER" id="PTHR11782:SF3">
    <property type="entry name" value="APYRASE 6-RELATED"/>
    <property type="match status" value="1"/>
</dbReference>
<keyword evidence="4" id="KW-0547">Nucleotide-binding</keyword>
<proteinExistence type="inferred from homology"/>
<evidence type="ECO:0000256" key="2">
    <source>
        <dbReference type="ARBA" id="ARBA00022801"/>
    </source>
</evidence>
<keyword evidence="4" id="KW-0067">ATP-binding</keyword>
<accession>A0A6J1CRQ9</accession>
<dbReference type="Pfam" id="PF01150">
    <property type="entry name" value="GDA1_CD39"/>
    <property type="match status" value="1"/>
</dbReference>
<keyword evidence="6" id="KW-1133">Transmembrane helix</keyword>
<name>A0A6J1CRQ9_MOMCH</name>
<evidence type="ECO:0000256" key="4">
    <source>
        <dbReference type="PIRSR" id="PIRSR600407-2"/>
    </source>
</evidence>
<keyword evidence="2 5" id="KW-0378">Hydrolase</keyword>
<dbReference type="GO" id="GO:0009134">
    <property type="term" value="P:nucleoside diphosphate catabolic process"/>
    <property type="evidence" value="ECO:0007669"/>
    <property type="project" value="TreeGrafter"/>
</dbReference>
<dbReference type="Gene3D" id="3.30.420.150">
    <property type="entry name" value="Exopolyphosphatase. Domain 2"/>
    <property type="match status" value="1"/>
</dbReference>
<feature type="transmembrane region" description="Helical" evidence="6">
    <location>
        <begin position="504"/>
        <end position="522"/>
    </location>
</feature>
<dbReference type="InterPro" id="IPR000407">
    <property type="entry name" value="GDA1_CD39_NTPase"/>
</dbReference>
<dbReference type="Proteomes" id="UP000504603">
    <property type="component" value="Unplaced"/>
</dbReference>